<organism evidence="2 3">
    <name type="scientific">Streptomyces avermitilis</name>
    <dbReference type="NCBI Taxonomy" id="33903"/>
    <lineage>
        <taxon>Bacteria</taxon>
        <taxon>Bacillati</taxon>
        <taxon>Actinomycetota</taxon>
        <taxon>Actinomycetes</taxon>
        <taxon>Kitasatosporales</taxon>
        <taxon>Streptomycetaceae</taxon>
        <taxon>Streptomyces</taxon>
    </lineage>
</organism>
<evidence type="ECO:0000256" key="1">
    <source>
        <dbReference type="SAM" id="MobiDB-lite"/>
    </source>
</evidence>
<gene>
    <name evidence="2" type="ORF">SAV31267_037030</name>
</gene>
<reference evidence="2 3" key="1">
    <citation type="submission" date="2019-04" db="EMBL/GenBank/DDBJ databases">
        <title>Draft genome sequences of Streptomyces avermitilis ATCC 31267.</title>
        <authorList>
            <person name="Komaki H."/>
            <person name="Tamura T."/>
            <person name="Hosoyama A."/>
        </authorList>
    </citation>
    <scope>NUCLEOTIDE SEQUENCE [LARGE SCALE GENOMIC DNA]</scope>
    <source>
        <strain evidence="2 3">ATCC 31267</strain>
    </source>
</reference>
<accession>A0A4D4MQ13</accession>
<sequence>MRAPRWQGRNARGIPGRAKPEKGNAGGGSGTRRGRGRKSPDGSPVSGQAAEGRVTWLVVLVVLVVSASMCQQQRVRQFMSGLMNTMLLAWCNACQHSEFLN</sequence>
<comment type="caution">
    <text evidence="2">The sequence shown here is derived from an EMBL/GenBank/DDBJ whole genome shotgun (WGS) entry which is preliminary data.</text>
</comment>
<proteinExistence type="predicted"/>
<evidence type="ECO:0000313" key="3">
    <source>
        <dbReference type="Proteomes" id="UP000299211"/>
    </source>
</evidence>
<dbReference type="AlphaFoldDB" id="A0A4D4MQ13"/>
<name>A0A4D4MQ13_STRAX</name>
<dbReference type="Proteomes" id="UP000299211">
    <property type="component" value="Unassembled WGS sequence"/>
</dbReference>
<dbReference type="EMBL" id="BJHY01000001">
    <property type="protein sequence ID" value="GDY74218.1"/>
    <property type="molecule type" value="Genomic_DNA"/>
</dbReference>
<evidence type="ECO:0000313" key="2">
    <source>
        <dbReference type="EMBL" id="GDY74218.1"/>
    </source>
</evidence>
<feature type="region of interest" description="Disordered" evidence="1">
    <location>
        <begin position="1"/>
        <end position="49"/>
    </location>
</feature>
<protein>
    <submittedName>
        <fullName evidence="2">Uncharacterized protein</fullName>
    </submittedName>
</protein>